<evidence type="ECO:0000256" key="1">
    <source>
        <dbReference type="SAM" id="MobiDB-lite"/>
    </source>
</evidence>
<sequence length="464" mass="47883">MAATQTTPVPPPSSPTTAILPSFTFGSIPDLTTCSSALISWTYNPGSLPGTSTGSGTTANNTGAIDIFLFNDVDPTSTTTLFPREALVKGLSLDTTSWTWNPVAVPALRYRLTFFVIDGTTSTLANSPAFTVNAGSDLSCLSSTATNTSEPSASSSPATIIGAVSKHSSLPTSAIVGIVIGILFLLAIIASGPILLYLSRKSRKGASTFFGHGHHGLGHSGTGGTGTSSSASSVHYVRKQRSVNSLGSEATLVMDHHHQRGRKASTGSLNKLAYAYGYYDKGTGGGAGETGSRESGDSWAHQSSQYAPSPVSEQQHSYNVPGYPPPALPYEYPSRNGSARELGSGGSVGGHSYVSHGTQLSFTTQATQGTQPPPSHPPPAPTQTGQQTQGQGQTSTRQVRKPVPALAPADADELERASLRSATAAASQRSARGGGENQSASAGYAFGEKPMHYLIPDMPPSGRG</sequence>
<dbReference type="AlphaFoldDB" id="A0A4Y7Q568"/>
<dbReference type="STRING" id="50990.A0A4Y7Q568"/>
<feature type="compositionally biased region" description="Low complexity" evidence="1">
    <location>
        <begin position="419"/>
        <end position="431"/>
    </location>
</feature>
<keyword evidence="2" id="KW-0812">Transmembrane</keyword>
<name>A0A4Y7Q568_9AGAM</name>
<dbReference type="OrthoDB" id="3266934at2759"/>
<protein>
    <submittedName>
        <fullName evidence="3">Uncharacterized protein</fullName>
    </submittedName>
</protein>
<gene>
    <name evidence="3" type="ORF">BD410DRAFT_789152</name>
</gene>
<evidence type="ECO:0000313" key="4">
    <source>
        <dbReference type="Proteomes" id="UP000294933"/>
    </source>
</evidence>
<dbReference type="Proteomes" id="UP000294933">
    <property type="component" value="Unassembled WGS sequence"/>
</dbReference>
<accession>A0A4Y7Q568</accession>
<feature type="transmembrane region" description="Helical" evidence="2">
    <location>
        <begin position="174"/>
        <end position="198"/>
    </location>
</feature>
<feature type="compositionally biased region" description="Pro residues" evidence="1">
    <location>
        <begin position="371"/>
        <end position="381"/>
    </location>
</feature>
<dbReference type="VEuPathDB" id="FungiDB:BD410DRAFT_789152"/>
<keyword evidence="2" id="KW-1133">Transmembrane helix</keyword>
<proteinExistence type="predicted"/>
<feature type="compositionally biased region" description="Polar residues" evidence="1">
    <location>
        <begin position="300"/>
        <end position="318"/>
    </location>
</feature>
<feature type="region of interest" description="Disordered" evidence="1">
    <location>
        <begin position="286"/>
        <end position="464"/>
    </location>
</feature>
<feature type="compositionally biased region" description="Low complexity" evidence="1">
    <location>
        <begin position="382"/>
        <end position="394"/>
    </location>
</feature>
<feature type="compositionally biased region" description="Low complexity" evidence="1">
    <location>
        <begin position="350"/>
        <end position="370"/>
    </location>
</feature>
<reference evidence="3 4" key="1">
    <citation type="submission" date="2018-06" db="EMBL/GenBank/DDBJ databases">
        <title>A transcriptomic atlas of mushroom development highlights an independent origin of complex multicellularity.</title>
        <authorList>
            <consortium name="DOE Joint Genome Institute"/>
            <person name="Krizsan K."/>
            <person name="Almasi E."/>
            <person name="Merenyi Z."/>
            <person name="Sahu N."/>
            <person name="Viragh M."/>
            <person name="Koszo T."/>
            <person name="Mondo S."/>
            <person name="Kiss B."/>
            <person name="Balint B."/>
            <person name="Kues U."/>
            <person name="Barry K."/>
            <person name="Hegedus J.C."/>
            <person name="Henrissat B."/>
            <person name="Johnson J."/>
            <person name="Lipzen A."/>
            <person name="Ohm R."/>
            <person name="Nagy I."/>
            <person name="Pangilinan J."/>
            <person name="Yan J."/>
            <person name="Xiong Y."/>
            <person name="Grigoriev I.V."/>
            <person name="Hibbett D.S."/>
            <person name="Nagy L.G."/>
        </authorList>
    </citation>
    <scope>NUCLEOTIDE SEQUENCE [LARGE SCALE GENOMIC DNA]</scope>
    <source>
        <strain evidence="3 4">SZMC22713</strain>
    </source>
</reference>
<keyword evidence="2" id="KW-0472">Membrane</keyword>
<dbReference type="EMBL" id="ML170177">
    <property type="protein sequence ID" value="TDL22069.1"/>
    <property type="molecule type" value="Genomic_DNA"/>
</dbReference>
<keyword evidence="4" id="KW-1185">Reference proteome</keyword>
<organism evidence="3 4">
    <name type="scientific">Rickenella mellea</name>
    <dbReference type="NCBI Taxonomy" id="50990"/>
    <lineage>
        <taxon>Eukaryota</taxon>
        <taxon>Fungi</taxon>
        <taxon>Dikarya</taxon>
        <taxon>Basidiomycota</taxon>
        <taxon>Agaricomycotina</taxon>
        <taxon>Agaricomycetes</taxon>
        <taxon>Hymenochaetales</taxon>
        <taxon>Rickenellaceae</taxon>
        <taxon>Rickenella</taxon>
    </lineage>
</organism>
<evidence type="ECO:0000313" key="3">
    <source>
        <dbReference type="EMBL" id="TDL22069.1"/>
    </source>
</evidence>
<evidence type="ECO:0000256" key="2">
    <source>
        <dbReference type="SAM" id="Phobius"/>
    </source>
</evidence>
<dbReference type="CDD" id="cd12087">
    <property type="entry name" value="TM_EGFR-like"/>
    <property type="match status" value="1"/>
</dbReference>